<gene>
    <name evidence="7" type="ORF">FNAPI_10846</name>
</gene>
<keyword evidence="3" id="KW-0274">FAD</keyword>
<accession>A0A8H5MSR6</accession>
<evidence type="ECO:0000256" key="4">
    <source>
        <dbReference type="ARBA" id="ARBA00023002"/>
    </source>
</evidence>
<evidence type="ECO:0000313" key="8">
    <source>
        <dbReference type="Proteomes" id="UP000574317"/>
    </source>
</evidence>
<dbReference type="PANTHER" id="PTHR13789">
    <property type="entry name" value="MONOOXYGENASE"/>
    <property type="match status" value="1"/>
</dbReference>
<dbReference type="Pfam" id="PF01494">
    <property type="entry name" value="FAD_binding_3"/>
    <property type="match status" value="1"/>
</dbReference>
<proteinExistence type="inferred from homology"/>
<keyword evidence="4" id="KW-0560">Oxidoreductase</keyword>
<name>A0A8H5MSR6_9HYPO</name>
<keyword evidence="2" id="KW-0285">Flavoprotein</keyword>
<evidence type="ECO:0000256" key="1">
    <source>
        <dbReference type="ARBA" id="ARBA00007992"/>
    </source>
</evidence>
<comment type="similarity">
    <text evidence="1">Belongs to the paxM FAD-dependent monooxygenase family.</text>
</comment>
<dbReference type="Proteomes" id="UP000574317">
    <property type="component" value="Unassembled WGS sequence"/>
</dbReference>
<dbReference type="Gene3D" id="3.50.50.60">
    <property type="entry name" value="FAD/NAD(P)-binding domain"/>
    <property type="match status" value="1"/>
</dbReference>
<reference evidence="7 8" key="1">
    <citation type="submission" date="2020-05" db="EMBL/GenBank/DDBJ databases">
        <title>Identification and distribution of gene clusters putatively required for synthesis of sphingolipid metabolism inhibitors in phylogenetically diverse species of the filamentous fungus Fusarium.</title>
        <authorList>
            <person name="Kim H.-S."/>
            <person name="Busman M."/>
            <person name="Brown D.W."/>
            <person name="Divon H."/>
            <person name="Uhlig S."/>
            <person name="Proctor R.H."/>
        </authorList>
    </citation>
    <scope>NUCLEOTIDE SEQUENCE [LARGE SCALE GENOMIC DNA]</scope>
    <source>
        <strain evidence="7 8">NRRL 25196</strain>
    </source>
</reference>
<protein>
    <submittedName>
        <fullName evidence="7">Salicylate hydroxylase</fullName>
    </submittedName>
</protein>
<keyword evidence="8" id="KW-1185">Reference proteome</keyword>
<dbReference type="GO" id="GO:0004497">
    <property type="term" value="F:monooxygenase activity"/>
    <property type="evidence" value="ECO:0007669"/>
    <property type="project" value="UniProtKB-KW"/>
</dbReference>
<dbReference type="InterPro" id="IPR036188">
    <property type="entry name" value="FAD/NAD-bd_sf"/>
</dbReference>
<dbReference type="PRINTS" id="PR00420">
    <property type="entry name" value="RNGMNOXGNASE"/>
</dbReference>
<dbReference type="InterPro" id="IPR050493">
    <property type="entry name" value="FAD-dep_Monooxygenase_BioMet"/>
</dbReference>
<sequence length="475" mass="52941">MWSLIQPAQDFIKSTLAQQFKLANGKSACFDVASNNHRGRARGKCLQPHINFHKTSIVNDAQGPVLALALHKHEISSTIYELRPKAYRSGGNIAIAPNAARVLDHIGVYGRLRTQGFNYEEISFENGSGKVLGKFLNGSQKHYNFSALRIKRSIVHDELLAACEQRGIPVHYEKKFKSIVSETDENATALFEDGEQVTAGFIIGCDGIHSRVRNYIQVVRPEFSGLMGIMGSVMEEELPSMYATSRPPLPSMMFGANGSFAIMPSSFDGKEIGYFATIEAQDRSQDEWSRLSQNKAELHKWLTDRFNTSDLHWPALVQELCEKTPIDSLTSWPFFSVPELKDWKSTAGRVIVIGDAAHAIPPTGGQGAAMAFEDAETLSYVLGRLRDLHLAHAGGNHELFAGDILNKWQRHRQDRIVKVLDFTSKNGTLRKSSPHVYEQAAKEWIIWAAFKFMGAEAGAKWLYTYNAENVLGVIV</sequence>
<evidence type="ECO:0000256" key="2">
    <source>
        <dbReference type="ARBA" id="ARBA00022630"/>
    </source>
</evidence>
<organism evidence="7 8">
    <name type="scientific">Fusarium napiforme</name>
    <dbReference type="NCBI Taxonomy" id="42672"/>
    <lineage>
        <taxon>Eukaryota</taxon>
        <taxon>Fungi</taxon>
        <taxon>Dikarya</taxon>
        <taxon>Ascomycota</taxon>
        <taxon>Pezizomycotina</taxon>
        <taxon>Sordariomycetes</taxon>
        <taxon>Hypocreomycetidae</taxon>
        <taxon>Hypocreales</taxon>
        <taxon>Nectriaceae</taxon>
        <taxon>Fusarium</taxon>
        <taxon>Fusarium fujikuroi species complex</taxon>
    </lineage>
</organism>
<dbReference type="InterPro" id="IPR002938">
    <property type="entry name" value="FAD-bd"/>
</dbReference>
<comment type="caution">
    <text evidence="7">The sequence shown here is derived from an EMBL/GenBank/DDBJ whole genome shotgun (WGS) entry which is preliminary data.</text>
</comment>
<feature type="domain" description="FAD-binding" evidence="6">
    <location>
        <begin position="63"/>
        <end position="382"/>
    </location>
</feature>
<evidence type="ECO:0000313" key="7">
    <source>
        <dbReference type="EMBL" id="KAF5539317.1"/>
    </source>
</evidence>
<dbReference type="EMBL" id="JAAOAO010000491">
    <property type="protein sequence ID" value="KAF5539317.1"/>
    <property type="molecule type" value="Genomic_DNA"/>
</dbReference>
<evidence type="ECO:0000259" key="6">
    <source>
        <dbReference type="Pfam" id="PF01494"/>
    </source>
</evidence>
<dbReference type="AlphaFoldDB" id="A0A8H5MSR6"/>
<evidence type="ECO:0000256" key="5">
    <source>
        <dbReference type="ARBA" id="ARBA00023033"/>
    </source>
</evidence>
<keyword evidence="5" id="KW-0503">Monooxygenase</keyword>
<dbReference type="PANTHER" id="PTHR13789:SF309">
    <property type="entry name" value="PUTATIVE (AFU_ORTHOLOGUE AFUA_6G14510)-RELATED"/>
    <property type="match status" value="1"/>
</dbReference>
<dbReference type="SUPFAM" id="SSF51905">
    <property type="entry name" value="FAD/NAD(P)-binding domain"/>
    <property type="match status" value="1"/>
</dbReference>
<dbReference type="GO" id="GO:0071949">
    <property type="term" value="F:FAD binding"/>
    <property type="evidence" value="ECO:0007669"/>
    <property type="project" value="InterPro"/>
</dbReference>
<evidence type="ECO:0000256" key="3">
    <source>
        <dbReference type="ARBA" id="ARBA00022827"/>
    </source>
</evidence>